<dbReference type="Pfam" id="PF00043">
    <property type="entry name" value="GST_C"/>
    <property type="match status" value="1"/>
</dbReference>
<dbReference type="GO" id="GO:0006414">
    <property type="term" value="P:translational elongation"/>
    <property type="evidence" value="ECO:0007669"/>
    <property type="project" value="TreeGrafter"/>
</dbReference>
<evidence type="ECO:0000313" key="4">
    <source>
        <dbReference type="Proteomes" id="UP000031516"/>
    </source>
</evidence>
<dbReference type="InterPro" id="IPR004045">
    <property type="entry name" value="Glutathione_S-Trfase_N"/>
</dbReference>
<dbReference type="InterPro" id="IPR050802">
    <property type="entry name" value="EF-GSTs"/>
</dbReference>
<dbReference type="Pfam" id="PF02798">
    <property type="entry name" value="GST_N"/>
    <property type="match status" value="1"/>
</dbReference>
<feature type="domain" description="GST C-terminal" evidence="2">
    <location>
        <begin position="87"/>
        <end position="216"/>
    </location>
</feature>
<dbReference type="PANTHER" id="PTHR43986:SF1">
    <property type="entry name" value="ELONGATION FACTOR 1-GAMMA"/>
    <property type="match status" value="1"/>
</dbReference>
<dbReference type="InterPro" id="IPR036249">
    <property type="entry name" value="Thioredoxin-like_sf"/>
</dbReference>
<dbReference type="InterPro" id="IPR036282">
    <property type="entry name" value="Glutathione-S-Trfase_C_sf"/>
</dbReference>
<name>A0A0A8L6I6_9SACH</name>
<reference evidence="3 4" key="1">
    <citation type="submission" date="2014-03" db="EMBL/GenBank/DDBJ databases">
        <title>The genome of Kluyveromyces dobzhanskii.</title>
        <authorList>
            <person name="Nystedt B."/>
            <person name="Astrom S."/>
        </authorList>
    </citation>
    <scope>NUCLEOTIDE SEQUENCE [LARGE SCALE GENOMIC DNA]</scope>
    <source>
        <strain evidence="3 4">CBS 2104</strain>
    </source>
</reference>
<dbReference type="CDD" id="cd03181">
    <property type="entry name" value="GST_C_EF1Bgamma_like"/>
    <property type="match status" value="1"/>
</dbReference>
<dbReference type="Gene3D" id="1.20.1050.10">
    <property type="match status" value="1"/>
</dbReference>
<evidence type="ECO:0000256" key="1">
    <source>
        <dbReference type="RuleBase" id="RU003494"/>
    </source>
</evidence>
<dbReference type="Gene3D" id="3.40.30.10">
    <property type="entry name" value="Glutaredoxin"/>
    <property type="match status" value="1"/>
</dbReference>
<sequence>MSQGALFANFRIRTWLPRAVVKSLKLDVKILDPEANEQLWSKLFPLKKVPCFVGADGFKLTEQLAVLSYLVNLSGNQSEIQRLLGSSYKEKAEVLQWLSLANTDLCLAFTRGAFPLNGREPYNRKKVEDAYAELERIVQRYEQRLNDHSFLVGDRASLADYLGAVIFTRIFENLFGKKWREEHAKLMQWFDTITKDPFVSFLWDDVKLCDEPLPHPSKK</sequence>
<dbReference type="InterPro" id="IPR040079">
    <property type="entry name" value="Glutathione_S-Trfase"/>
</dbReference>
<dbReference type="FunFam" id="3.40.30.10:FF:000142">
    <property type="entry name" value="Elongation factor 1 gamma"/>
    <property type="match status" value="1"/>
</dbReference>
<protein>
    <submittedName>
        <fullName evidence="3">WGS project CCBQ000000000 data, contig 00102</fullName>
    </submittedName>
</protein>
<proteinExistence type="inferred from homology"/>
<dbReference type="PANTHER" id="PTHR43986">
    <property type="entry name" value="ELONGATION FACTOR 1-GAMMA"/>
    <property type="match status" value="1"/>
</dbReference>
<dbReference type="InterPro" id="IPR010987">
    <property type="entry name" value="Glutathione-S-Trfase_C-like"/>
</dbReference>
<organism evidence="3 4">
    <name type="scientific">Kluyveromyces dobzhanskii CBS 2104</name>
    <dbReference type="NCBI Taxonomy" id="1427455"/>
    <lineage>
        <taxon>Eukaryota</taxon>
        <taxon>Fungi</taxon>
        <taxon>Dikarya</taxon>
        <taxon>Ascomycota</taxon>
        <taxon>Saccharomycotina</taxon>
        <taxon>Saccharomycetes</taxon>
        <taxon>Saccharomycetales</taxon>
        <taxon>Saccharomycetaceae</taxon>
        <taxon>Kluyveromyces</taxon>
    </lineage>
</organism>
<dbReference type="OrthoDB" id="249703at2759"/>
<dbReference type="SUPFAM" id="SSF47616">
    <property type="entry name" value="GST C-terminal domain-like"/>
    <property type="match status" value="1"/>
</dbReference>
<dbReference type="EMBL" id="CCBQ010000027">
    <property type="protein sequence ID" value="CDO93788.1"/>
    <property type="molecule type" value="Genomic_DNA"/>
</dbReference>
<dbReference type="SUPFAM" id="SSF52833">
    <property type="entry name" value="Thioredoxin-like"/>
    <property type="match status" value="1"/>
</dbReference>
<keyword evidence="4" id="KW-1185">Reference proteome</keyword>
<gene>
    <name evidence="3" type="ORF">KLDO_g2079</name>
</gene>
<dbReference type="PROSITE" id="PS50405">
    <property type="entry name" value="GST_CTER"/>
    <property type="match status" value="1"/>
</dbReference>
<dbReference type="Proteomes" id="UP000031516">
    <property type="component" value="Unassembled WGS sequence"/>
</dbReference>
<comment type="similarity">
    <text evidence="1">Belongs to the GST superfamily.</text>
</comment>
<dbReference type="GO" id="GO:0005737">
    <property type="term" value="C:cytoplasm"/>
    <property type="evidence" value="ECO:0007669"/>
    <property type="project" value="TreeGrafter"/>
</dbReference>
<dbReference type="SFLD" id="SFLDS00019">
    <property type="entry name" value="Glutathione_Transferase_(cytos"/>
    <property type="match status" value="1"/>
</dbReference>
<dbReference type="SFLD" id="SFLDG00358">
    <property type="entry name" value="Main_(cytGST)"/>
    <property type="match status" value="1"/>
</dbReference>
<evidence type="ECO:0000259" key="2">
    <source>
        <dbReference type="PROSITE" id="PS50405"/>
    </source>
</evidence>
<evidence type="ECO:0000313" key="3">
    <source>
        <dbReference type="EMBL" id="CDO93788.1"/>
    </source>
</evidence>
<accession>A0A0A8L6I6</accession>
<dbReference type="GO" id="GO:0005634">
    <property type="term" value="C:nucleus"/>
    <property type="evidence" value="ECO:0007669"/>
    <property type="project" value="TreeGrafter"/>
</dbReference>
<dbReference type="FunFam" id="1.20.1050.10:FF:000006">
    <property type="entry name" value="Elongation factor 1 gamma"/>
    <property type="match status" value="1"/>
</dbReference>
<dbReference type="AlphaFoldDB" id="A0A0A8L6I6"/>
<comment type="caution">
    <text evidence="3">The sequence shown here is derived from an EMBL/GenBank/DDBJ whole genome shotgun (WGS) entry which is preliminary data.</text>
</comment>
<dbReference type="InterPro" id="IPR004046">
    <property type="entry name" value="GST_C"/>
</dbReference>